<protein>
    <submittedName>
        <fullName evidence="1">Stage III sporulation protein AB</fullName>
    </submittedName>
</protein>
<evidence type="ECO:0000313" key="2">
    <source>
        <dbReference type="Proteomes" id="UP001597561"/>
    </source>
</evidence>
<name>A0ABW5ZKU6_9BACL</name>
<dbReference type="Proteomes" id="UP001597561">
    <property type="component" value="Unassembled WGS sequence"/>
</dbReference>
<sequence>MFSFGAACIILSFTLEGMRRAGLLIRRRQLLLEFVRLCKWMEREAVDRRATISEMVNTQKDRESLLNEFLKHIENEITVKPFDQVWKETVYTHSTFSCLKKEDIKWIEKISHAFNHIHLESLEKELKFITSGLQSAYDDACDNEGKYVKIYRTLGFMTGLIAVLLLI</sequence>
<gene>
    <name evidence="1" type="ORF">ACFS5P_14640</name>
</gene>
<evidence type="ECO:0000313" key="1">
    <source>
        <dbReference type="EMBL" id="MFD2913122.1"/>
    </source>
</evidence>
<reference evidence="2" key="1">
    <citation type="journal article" date="2019" name="Int. J. Syst. Evol. Microbiol.">
        <title>The Global Catalogue of Microorganisms (GCM) 10K type strain sequencing project: providing services to taxonomists for standard genome sequencing and annotation.</title>
        <authorList>
            <consortium name="The Broad Institute Genomics Platform"/>
            <consortium name="The Broad Institute Genome Sequencing Center for Infectious Disease"/>
            <person name="Wu L."/>
            <person name="Ma J."/>
        </authorList>
    </citation>
    <scope>NUCLEOTIDE SEQUENCE [LARGE SCALE GENOMIC DNA]</scope>
    <source>
        <strain evidence="2">KCTC 13528</strain>
    </source>
</reference>
<dbReference type="EMBL" id="JBHUPG010000027">
    <property type="protein sequence ID" value="MFD2913122.1"/>
    <property type="molecule type" value="Genomic_DNA"/>
</dbReference>
<accession>A0ABW5ZKU6</accession>
<dbReference type="InterPro" id="IPR014198">
    <property type="entry name" value="Spore_III_AB"/>
</dbReference>
<dbReference type="Pfam" id="PF09548">
    <property type="entry name" value="Spore_III_AB"/>
    <property type="match status" value="1"/>
</dbReference>
<dbReference type="RefSeq" id="WP_204727802.1">
    <property type="nucleotide sequence ID" value="NZ_JAFBDK010000001.1"/>
</dbReference>
<organism evidence="1 2">
    <name type="scientific">Jeotgalibacillus terrae</name>
    <dbReference type="NCBI Taxonomy" id="587735"/>
    <lineage>
        <taxon>Bacteria</taxon>
        <taxon>Bacillati</taxon>
        <taxon>Bacillota</taxon>
        <taxon>Bacilli</taxon>
        <taxon>Bacillales</taxon>
        <taxon>Caryophanaceae</taxon>
        <taxon>Jeotgalibacillus</taxon>
    </lineage>
</organism>
<keyword evidence="2" id="KW-1185">Reference proteome</keyword>
<proteinExistence type="predicted"/>
<comment type="caution">
    <text evidence="1">The sequence shown here is derived from an EMBL/GenBank/DDBJ whole genome shotgun (WGS) entry which is preliminary data.</text>
</comment>